<dbReference type="AlphaFoldDB" id="A0A917U970"/>
<dbReference type="PANTHER" id="PTHR42791">
    <property type="entry name" value="GNAT FAMILY ACETYLTRANSFERASE"/>
    <property type="match status" value="1"/>
</dbReference>
<sequence length="218" mass="24829">MAIASNDLAVRPATEADADRLIAVLAEAFHDGPVADWLIPDPEQRRAVYYRYFRDAFLHGLKHGEVYTTSDQSAVTIWHPHLEPTPTKPHQRLETLETIAGAHAPKIVLLEEMFDTFHPDEPHHYLAYVAVDPQRQSRGIGTAMLNHYHRRLDQIGLPAYLEATDMRSRQLYLRLGYTAGPPMVLPTQGPTVWRMWRGAPNATTRSPFPPTRPRRRSL</sequence>
<dbReference type="InterPro" id="IPR000182">
    <property type="entry name" value="GNAT_dom"/>
</dbReference>
<evidence type="ECO:0000313" key="4">
    <source>
        <dbReference type="Proteomes" id="UP000608890"/>
    </source>
</evidence>
<organism evidence="3 4">
    <name type="scientific">Micromonospora sonchi</name>
    <dbReference type="NCBI Taxonomy" id="1763543"/>
    <lineage>
        <taxon>Bacteria</taxon>
        <taxon>Bacillati</taxon>
        <taxon>Actinomycetota</taxon>
        <taxon>Actinomycetes</taxon>
        <taxon>Micromonosporales</taxon>
        <taxon>Micromonosporaceae</taxon>
        <taxon>Micromonospora</taxon>
    </lineage>
</organism>
<dbReference type="SUPFAM" id="SSF55729">
    <property type="entry name" value="Acyl-CoA N-acyltransferases (Nat)"/>
    <property type="match status" value="1"/>
</dbReference>
<dbReference type="GO" id="GO:0016747">
    <property type="term" value="F:acyltransferase activity, transferring groups other than amino-acyl groups"/>
    <property type="evidence" value="ECO:0007669"/>
    <property type="project" value="InterPro"/>
</dbReference>
<dbReference type="PANTHER" id="PTHR42791:SF1">
    <property type="entry name" value="N-ACETYLTRANSFERASE DOMAIN-CONTAINING PROTEIN"/>
    <property type="match status" value="1"/>
</dbReference>
<dbReference type="InterPro" id="IPR016181">
    <property type="entry name" value="Acyl_CoA_acyltransferase"/>
</dbReference>
<feature type="domain" description="N-acetyltransferase" evidence="2">
    <location>
        <begin position="8"/>
        <end position="200"/>
    </location>
</feature>
<proteinExistence type="predicted"/>
<gene>
    <name evidence="3" type="ORF">GCM10011608_60130</name>
</gene>
<dbReference type="Proteomes" id="UP000608890">
    <property type="component" value="Unassembled WGS sequence"/>
</dbReference>
<dbReference type="Gene3D" id="3.40.630.30">
    <property type="match status" value="1"/>
</dbReference>
<reference evidence="3" key="1">
    <citation type="journal article" date="2014" name="Int. J. Syst. Evol. Microbiol.">
        <title>Complete genome sequence of Corynebacterium casei LMG S-19264T (=DSM 44701T), isolated from a smear-ripened cheese.</title>
        <authorList>
            <consortium name="US DOE Joint Genome Institute (JGI-PGF)"/>
            <person name="Walter F."/>
            <person name="Albersmeier A."/>
            <person name="Kalinowski J."/>
            <person name="Ruckert C."/>
        </authorList>
    </citation>
    <scope>NUCLEOTIDE SEQUENCE</scope>
    <source>
        <strain evidence="3">CGMCC 4.7312</strain>
    </source>
</reference>
<evidence type="ECO:0000259" key="2">
    <source>
        <dbReference type="PROSITE" id="PS51186"/>
    </source>
</evidence>
<feature type="region of interest" description="Disordered" evidence="1">
    <location>
        <begin position="199"/>
        <end position="218"/>
    </location>
</feature>
<evidence type="ECO:0000313" key="3">
    <source>
        <dbReference type="EMBL" id="GGM66785.1"/>
    </source>
</evidence>
<dbReference type="EMBL" id="BMNB01000053">
    <property type="protein sequence ID" value="GGM66785.1"/>
    <property type="molecule type" value="Genomic_DNA"/>
</dbReference>
<dbReference type="InterPro" id="IPR052523">
    <property type="entry name" value="Trichothecene_AcTrans"/>
</dbReference>
<evidence type="ECO:0000256" key="1">
    <source>
        <dbReference type="SAM" id="MobiDB-lite"/>
    </source>
</evidence>
<reference evidence="3" key="2">
    <citation type="submission" date="2020-09" db="EMBL/GenBank/DDBJ databases">
        <authorList>
            <person name="Sun Q."/>
            <person name="Zhou Y."/>
        </authorList>
    </citation>
    <scope>NUCLEOTIDE SEQUENCE</scope>
    <source>
        <strain evidence="3">CGMCC 4.7312</strain>
    </source>
</reference>
<accession>A0A917U970</accession>
<dbReference type="CDD" id="cd04301">
    <property type="entry name" value="NAT_SF"/>
    <property type="match status" value="1"/>
</dbReference>
<comment type="caution">
    <text evidence="3">The sequence shown here is derived from an EMBL/GenBank/DDBJ whole genome shotgun (WGS) entry which is preliminary data.</text>
</comment>
<protein>
    <submittedName>
        <fullName evidence="3">N-acetyltransferase</fullName>
    </submittedName>
</protein>
<name>A0A917U970_9ACTN</name>
<keyword evidence="4" id="KW-1185">Reference proteome</keyword>
<dbReference type="Pfam" id="PF00583">
    <property type="entry name" value="Acetyltransf_1"/>
    <property type="match status" value="1"/>
</dbReference>
<dbReference type="RefSeq" id="WP_189050504.1">
    <property type="nucleotide sequence ID" value="NZ_BMNB01000053.1"/>
</dbReference>
<dbReference type="PROSITE" id="PS51186">
    <property type="entry name" value="GNAT"/>
    <property type="match status" value="1"/>
</dbReference>